<protein>
    <recommendedName>
        <fullName evidence="2">Plasmid pRiA4b Orf3-like domain-containing protein</fullName>
    </recommendedName>
</protein>
<evidence type="ECO:0000313" key="3">
    <source>
        <dbReference type="EMBL" id="MFC3196426.1"/>
    </source>
</evidence>
<dbReference type="Proteomes" id="UP001595526">
    <property type="component" value="Unassembled WGS sequence"/>
</dbReference>
<dbReference type="RefSeq" id="WP_379019126.1">
    <property type="nucleotide sequence ID" value="NZ_JBHRTA010000008.1"/>
</dbReference>
<evidence type="ECO:0000313" key="4">
    <source>
        <dbReference type="Proteomes" id="UP001595526"/>
    </source>
</evidence>
<feature type="region of interest" description="Disordered" evidence="1">
    <location>
        <begin position="171"/>
        <end position="195"/>
    </location>
</feature>
<feature type="domain" description="Plasmid pRiA4b Orf3-like" evidence="2">
    <location>
        <begin position="3"/>
        <end position="133"/>
    </location>
</feature>
<keyword evidence="4" id="KW-1185">Reference proteome</keyword>
<feature type="compositionally biased region" description="Basic and acidic residues" evidence="1">
    <location>
        <begin position="179"/>
        <end position="195"/>
    </location>
</feature>
<dbReference type="Pfam" id="PF07929">
    <property type="entry name" value="PRiA4_ORF3"/>
    <property type="match status" value="1"/>
</dbReference>
<comment type="caution">
    <text evidence="3">The sequence shown here is derived from an EMBL/GenBank/DDBJ whole genome shotgun (WGS) entry which is preliminary data.</text>
</comment>
<dbReference type="SUPFAM" id="SSF159941">
    <property type="entry name" value="MM3350-like"/>
    <property type="match status" value="1"/>
</dbReference>
<dbReference type="Gene3D" id="3.10.290.30">
    <property type="entry name" value="MM3350-like"/>
    <property type="match status" value="1"/>
</dbReference>
<sequence length="195" mass="22678">MAIYRFRISFEDYDDVIREIDVLPKQTFLDLHNALHAALGYNPNVPSSFYVSNDYWKKGDEIAYLPDKRKKELGVALMEESKLNKFIDDPHQKFYYVYNFDRPFDFHVQLIKILKEEAGKTYPTLFKSVGQAPKLPGATVVPTETPGKKGGDEYDFLQETEYGINEEEDFDMLDGEEQVEGKSEGEENTRFDEEF</sequence>
<dbReference type="EMBL" id="JBHRTA010000008">
    <property type="protein sequence ID" value="MFC3196426.1"/>
    <property type="molecule type" value="Genomic_DNA"/>
</dbReference>
<evidence type="ECO:0000256" key="1">
    <source>
        <dbReference type="SAM" id="MobiDB-lite"/>
    </source>
</evidence>
<dbReference type="InterPro" id="IPR024047">
    <property type="entry name" value="MM3350-like_sf"/>
</dbReference>
<reference evidence="4" key="1">
    <citation type="journal article" date="2019" name="Int. J. Syst. Evol. Microbiol.">
        <title>The Global Catalogue of Microorganisms (GCM) 10K type strain sequencing project: providing services to taxonomists for standard genome sequencing and annotation.</title>
        <authorList>
            <consortium name="The Broad Institute Genomics Platform"/>
            <consortium name="The Broad Institute Genome Sequencing Center for Infectious Disease"/>
            <person name="Wu L."/>
            <person name="Ma J."/>
        </authorList>
    </citation>
    <scope>NUCLEOTIDE SEQUENCE [LARGE SCALE GENOMIC DNA]</scope>
    <source>
        <strain evidence="4">KCTC 52416</strain>
    </source>
</reference>
<dbReference type="InterPro" id="IPR012912">
    <property type="entry name" value="Plasmid_pRiA4b_Orf3-like"/>
</dbReference>
<organism evidence="3 4">
    <name type="scientific">Parapedobacter deserti</name>
    <dbReference type="NCBI Taxonomy" id="1912957"/>
    <lineage>
        <taxon>Bacteria</taxon>
        <taxon>Pseudomonadati</taxon>
        <taxon>Bacteroidota</taxon>
        <taxon>Sphingobacteriia</taxon>
        <taxon>Sphingobacteriales</taxon>
        <taxon>Sphingobacteriaceae</taxon>
        <taxon>Parapedobacter</taxon>
    </lineage>
</organism>
<proteinExistence type="predicted"/>
<accession>A0ABV7JED2</accession>
<evidence type="ECO:0000259" key="2">
    <source>
        <dbReference type="Pfam" id="PF07929"/>
    </source>
</evidence>
<name>A0ABV7JED2_9SPHI</name>
<gene>
    <name evidence="3" type="ORF">ACFOET_02245</name>
</gene>